<dbReference type="SUPFAM" id="SSF64076">
    <property type="entry name" value="MTH938-like"/>
    <property type="match status" value="1"/>
</dbReference>
<accession>A0A317EE90</accession>
<reference evidence="2" key="1">
    <citation type="submission" date="2018-05" db="EMBL/GenBank/DDBJ databases">
        <title>Zavarzinia sp. HR-AS.</title>
        <authorList>
            <person name="Lee Y."/>
            <person name="Jeon C.O."/>
        </authorList>
    </citation>
    <scope>NUCLEOTIDE SEQUENCE [LARGE SCALE GENOMIC DNA]</scope>
    <source>
        <strain evidence="2">DSM 1231</strain>
    </source>
</reference>
<dbReference type="OrthoDB" id="7351393at2"/>
<proteinExistence type="predicted"/>
<evidence type="ECO:0008006" key="3">
    <source>
        <dbReference type="Google" id="ProtNLM"/>
    </source>
</evidence>
<protein>
    <recommendedName>
        <fullName evidence="3">Mth938-like domain-containing protein</fullName>
    </recommendedName>
</protein>
<dbReference type="PANTHER" id="PTHR21192:SF2">
    <property type="entry name" value="NADH DEHYDROGENASE [UBIQUINONE] 1 ALPHA SUBCOMPLEX ASSEMBLY FACTOR 3"/>
    <property type="match status" value="1"/>
</dbReference>
<keyword evidence="2" id="KW-1185">Reference proteome</keyword>
<dbReference type="CDD" id="cd00248">
    <property type="entry name" value="Mth938-like"/>
    <property type="match status" value="1"/>
</dbReference>
<dbReference type="AlphaFoldDB" id="A0A317EE90"/>
<evidence type="ECO:0000313" key="2">
    <source>
        <dbReference type="Proteomes" id="UP000246077"/>
    </source>
</evidence>
<dbReference type="Proteomes" id="UP000246077">
    <property type="component" value="Unassembled WGS sequence"/>
</dbReference>
<comment type="caution">
    <text evidence="1">The sequence shown here is derived from an EMBL/GenBank/DDBJ whole genome shotgun (WGS) entry which is preliminary data.</text>
</comment>
<dbReference type="InterPro" id="IPR007523">
    <property type="entry name" value="NDUFAF3/AAMDC"/>
</dbReference>
<gene>
    <name evidence="1" type="ORF">DKG75_03650</name>
</gene>
<evidence type="ECO:0000313" key="1">
    <source>
        <dbReference type="EMBL" id="PWR23673.1"/>
    </source>
</evidence>
<name>A0A317EE90_9PROT</name>
<dbReference type="PANTHER" id="PTHR21192">
    <property type="entry name" value="NUCLEAR PROTEIN E3-3"/>
    <property type="match status" value="1"/>
</dbReference>
<dbReference type="Gene3D" id="3.40.1230.10">
    <property type="entry name" value="MTH938-like"/>
    <property type="match status" value="1"/>
</dbReference>
<dbReference type="RefSeq" id="WP_109919703.1">
    <property type="nucleotide sequence ID" value="NZ_QGLF01000001.1"/>
</dbReference>
<sequence length="125" mass="13150">MPPLRELDQAPRRIERYGDGAFRIEGAVHAGAILLTARGIVPWAVGDAAGATAAAVEALIAARDDYEFILIGTGTRFELLARAARDALKAAGIRFDAMDTGAACRTYNVLVAEGRRVAAALMPVA</sequence>
<organism evidence="1 2">
    <name type="scientific">Zavarzinia compransoris</name>
    <dbReference type="NCBI Taxonomy" id="1264899"/>
    <lineage>
        <taxon>Bacteria</taxon>
        <taxon>Pseudomonadati</taxon>
        <taxon>Pseudomonadota</taxon>
        <taxon>Alphaproteobacteria</taxon>
        <taxon>Rhodospirillales</taxon>
        <taxon>Zavarziniaceae</taxon>
        <taxon>Zavarzinia</taxon>
    </lineage>
</organism>
<dbReference type="Pfam" id="PF04430">
    <property type="entry name" value="DUF498"/>
    <property type="match status" value="1"/>
</dbReference>
<dbReference type="InterPro" id="IPR036748">
    <property type="entry name" value="MTH938-like_sf"/>
</dbReference>
<dbReference type="EMBL" id="QGLF01000001">
    <property type="protein sequence ID" value="PWR23673.1"/>
    <property type="molecule type" value="Genomic_DNA"/>
</dbReference>